<comment type="similarity">
    <text evidence="1">Belongs to the Gfo/Idh/MocA family.</text>
</comment>
<organism evidence="7 8">
    <name type="scientific">Petromyces alliaceus</name>
    <name type="common">Aspergillus alliaceus</name>
    <dbReference type="NCBI Taxonomy" id="209559"/>
    <lineage>
        <taxon>Eukaryota</taxon>
        <taxon>Fungi</taxon>
        <taxon>Dikarya</taxon>
        <taxon>Ascomycota</taxon>
        <taxon>Pezizomycotina</taxon>
        <taxon>Eurotiomycetes</taxon>
        <taxon>Eurotiomycetidae</taxon>
        <taxon>Eurotiales</taxon>
        <taxon>Aspergillaceae</taxon>
        <taxon>Aspergillus</taxon>
        <taxon>Aspergillus subgen. Circumdati</taxon>
    </lineage>
</organism>
<dbReference type="InterPro" id="IPR000683">
    <property type="entry name" value="Gfo/Idh/MocA-like_OxRdtase_N"/>
</dbReference>
<evidence type="ECO:0000256" key="2">
    <source>
        <dbReference type="ARBA" id="ARBA00023002"/>
    </source>
</evidence>
<dbReference type="EC" id="1.1.1.179" evidence="3"/>
<dbReference type="InterPro" id="IPR036291">
    <property type="entry name" value="NAD(P)-bd_dom_sf"/>
</dbReference>
<dbReference type="Pfam" id="PF01408">
    <property type="entry name" value="GFO_IDH_MocA"/>
    <property type="match status" value="1"/>
</dbReference>
<evidence type="ECO:0000256" key="1">
    <source>
        <dbReference type="ARBA" id="ARBA00010928"/>
    </source>
</evidence>
<evidence type="ECO:0000313" key="8">
    <source>
        <dbReference type="Proteomes" id="UP000541154"/>
    </source>
</evidence>
<dbReference type="GO" id="GO:0000166">
    <property type="term" value="F:nucleotide binding"/>
    <property type="evidence" value="ECO:0007669"/>
    <property type="project" value="InterPro"/>
</dbReference>
<dbReference type="AlphaFoldDB" id="A0A8H6EC45"/>
<proteinExistence type="inferred from homology"/>
<sequence>MAHGSRSTIHPAETHPDVILYGIASRDASSVTKAAKKYHFTKAYGSYQELLDESAVNIVYISTPNGQHYEWTSMRSLLSDIAQVAPAMDMTYALSFTRYAIRAEQPKTINPVTARLSSDDQRVDAAMYAYLTFIGPQNTEVHSQIYTDMEREWIGSFVPRFWELPSIEVGTERAIIFFYNAMMPHLYH</sequence>
<dbReference type="PANTHER" id="PTHR22604:SF105">
    <property type="entry name" value="TRANS-1,2-DIHYDROBENZENE-1,2-DIOL DEHYDROGENASE"/>
    <property type="match status" value="1"/>
</dbReference>
<keyword evidence="8" id="KW-1185">Reference proteome</keyword>
<feature type="domain" description="Gfo/Idh/MocA-like oxidoreductase N-terminal" evidence="6">
    <location>
        <begin position="12"/>
        <end position="72"/>
    </location>
</feature>
<dbReference type="EMBL" id="SPNV01000008">
    <property type="protein sequence ID" value="KAF5866463.1"/>
    <property type="molecule type" value="Genomic_DNA"/>
</dbReference>
<dbReference type="InterPro" id="IPR050984">
    <property type="entry name" value="Gfo/Idh/MocA_domain"/>
</dbReference>
<name>A0A8H6EC45_PETAA</name>
<gene>
    <name evidence="7" type="ORF">ETB97_012015</name>
</gene>
<evidence type="ECO:0000256" key="3">
    <source>
        <dbReference type="ARBA" id="ARBA00038984"/>
    </source>
</evidence>
<dbReference type="Gene3D" id="3.40.50.720">
    <property type="entry name" value="NAD(P)-binding Rossmann-like Domain"/>
    <property type="match status" value="1"/>
</dbReference>
<dbReference type="Proteomes" id="UP000541154">
    <property type="component" value="Unassembled WGS sequence"/>
</dbReference>
<comment type="catalytic activity">
    <reaction evidence="5">
        <text>D-xylose + NADP(+) = D-xylono-1,5-lactone + NADPH + H(+)</text>
        <dbReference type="Rhea" id="RHEA:22000"/>
        <dbReference type="ChEBI" id="CHEBI:15378"/>
        <dbReference type="ChEBI" id="CHEBI:15867"/>
        <dbReference type="ChEBI" id="CHEBI:53455"/>
        <dbReference type="ChEBI" id="CHEBI:57783"/>
        <dbReference type="ChEBI" id="CHEBI:58349"/>
        <dbReference type="EC" id="1.1.1.179"/>
    </reaction>
</comment>
<keyword evidence="2" id="KW-0560">Oxidoreductase</keyword>
<evidence type="ECO:0000259" key="6">
    <source>
        <dbReference type="Pfam" id="PF01408"/>
    </source>
</evidence>
<evidence type="ECO:0000313" key="7">
    <source>
        <dbReference type="EMBL" id="KAF5866463.1"/>
    </source>
</evidence>
<protein>
    <recommendedName>
        <fullName evidence="3">D-xylose 1-dehydrogenase (NADP(+), D-xylono-1,5-lactone-forming)</fullName>
        <ecNumber evidence="3">1.1.1.179</ecNumber>
    </recommendedName>
    <alternativeName>
        <fullName evidence="4">D-xylose-NADP dehydrogenase</fullName>
    </alternativeName>
</protein>
<reference evidence="7 8" key="1">
    <citation type="submission" date="2019-04" db="EMBL/GenBank/DDBJ databases">
        <title>Aspergillus burnettii sp. nov., novel species from soil in southeast Queensland.</title>
        <authorList>
            <person name="Gilchrist C.L.M."/>
            <person name="Pitt J.I."/>
            <person name="Lange L."/>
            <person name="Lacey H.J."/>
            <person name="Vuong D."/>
            <person name="Midgley D.J."/>
            <person name="Greenfield P."/>
            <person name="Bradbury M."/>
            <person name="Lacey E."/>
            <person name="Busk P.K."/>
            <person name="Pilgaard B."/>
            <person name="Chooi Y.H."/>
            <person name="Piggott A.M."/>
        </authorList>
    </citation>
    <scope>NUCLEOTIDE SEQUENCE [LARGE SCALE GENOMIC DNA]</scope>
    <source>
        <strain evidence="7 8">FRR 5400</strain>
    </source>
</reference>
<dbReference type="GO" id="GO:0047837">
    <property type="term" value="F:D-xylose 1-dehydrogenase (NADP+) activity"/>
    <property type="evidence" value="ECO:0007669"/>
    <property type="project" value="UniProtKB-EC"/>
</dbReference>
<dbReference type="PANTHER" id="PTHR22604">
    <property type="entry name" value="OXIDOREDUCTASES"/>
    <property type="match status" value="1"/>
</dbReference>
<accession>A0A8H6EC45</accession>
<evidence type="ECO:0000256" key="5">
    <source>
        <dbReference type="ARBA" id="ARBA00049233"/>
    </source>
</evidence>
<comment type="caution">
    <text evidence="7">The sequence shown here is derived from an EMBL/GenBank/DDBJ whole genome shotgun (WGS) entry which is preliminary data.</text>
</comment>
<evidence type="ECO:0000256" key="4">
    <source>
        <dbReference type="ARBA" id="ARBA00042988"/>
    </source>
</evidence>
<dbReference type="SUPFAM" id="SSF51735">
    <property type="entry name" value="NAD(P)-binding Rossmann-fold domains"/>
    <property type="match status" value="1"/>
</dbReference>